<dbReference type="AlphaFoldDB" id="A0A8S9L2F7"/>
<organism evidence="1">
    <name type="scientific">Brassica cretica</name>
    <name type="common">Mustard</name>
    <dbReference type="NCBI Taxonomy" id="69181"/>
    <lineage>
        <taxon>Eukaryota</taxon>
        <taxon>Viridiplantae</taxon>
        <taxon>Streptophyta</taxon>
        <taxon>Embryophyta</taxon>
        <taxon>Tracheophyta</taxon>
        <taxon>Spermatophyta</taxon>
        <taxon>Magnoliopsida</taxon>
        <taxon>eudicotyledons</taxon>
        <taxon>Gunneridae</taxon>
        <taxon>Pentapetalae</taxon>
        <taxon>rosids</taxon>
        <taxon>malvids</taxon>
        <taxon>Brassicales</taxon>
        <taxon>Brassicaceae</taxon>
        <taxon>Brassiceae</taxon>
        <taxon>Brassica</taxon>
    </lineage>
</organism>
<dbReference type="EMBL" id="QGKY02000094">
    <property type="protein sequence ID" value="KAF2601514.1"/>
    <property type="molecule type" value="Genomic_DNA"/>
</dbReference>
<protein>
    <submittedName>
        <fullName evidence="1">Uncharacterized protein</fullName>
    </submittedName>
</protein>
<gene>
    <name evidence="1" type="ORF">F2Q70_00025712</name>
</gene>
<proteinExistence type="predicted"/>
<sequence>MRCRLLELPELELDAKIELCEDRVIWRSSSLVTGIMIVNVLLIKLCEINGDRTRFFYGRKGTYRPLAFLELFGDRVHSFFFLYSSDAWSVAAYCWWDKCLINIILTSLRYGGGHFRQGSLFSTLVLNCREHPIQLVFLEFLLSGA</sequence>
<comment type="caution">
    <text evidence="1">The sequence shown here is derived from an EMBL/GenBank/DDBJ whole genome shotgun (WGS) entry which is preliminary data.</text>
</comment>
<reference evidence="1" key="1">
    <citation type="submission" date="2019-12" db="EMBL/GenBank/DDBJ databases">
        <title>Genome sequencing and annotation of Brassica cretica.</title>
        <authorList>
            <person name="Studholme D.J."/>
            <person name="Sarris P.F."/>
        </authorList>
    </citation>
    <scope>NUCLEOTIDE SEQUENCE</scope>
    <source>
        <strain evidence="1">PFS-102/07</strain>
        <tissue evidence="1">Leaf</tissue>
    </source>
</reference>
<name>A0A8S9L2F7_BRACR</name>
<accession>A0A8S9L2F7</accession>
<evidence type="ECO:0000313" key="1">
    <source>
        <dbReference type="EMBL" id="KAF2601514.1"/>
    </source>
</evidence>